<name>A0A8J3EDH2_9PROT</name>
<evidence type="ECO:0000256" key="3">
    <source>
        <dbReference type="RuleBase" id="RU003719"/>
    </source>
</evidence>
<keyword evidence="2" id="KW-0520">NAD</keyword>
<dbReference type="PANTHER" id="PTHR43333:SF1">
    <property type="entry name" value="D-ISOMER SPECIFIC 2-HYDROXYACID DEHYDROGENASE NAD-BINDING DOMAIN-CONTAINING PROTEIN"/>
    <property type="match status" value="1"/>
</dbReference>
<dbReference type="Gene3D" id="3.40.50.720">
    <property type="entry name" value="NAD(P)-binding Rossmann-like Domain"/>
    <property type="match status" value="2"/>
</dbReference>
<evidence type="ECO:0000259" key="5">
    <source>
        <dbReference type="Pfam" id="PF02826"/>
    </source>
</evidence>
<dbReference type="CDD" id="cd05300">
    <property type="entry name" value="2-Hacid_dh_1"/>
    <property type="match status" value="1"/>
</dbReference>
<dbReference type="EMBL" id="BMKS01000013">
    <property type="protein sequence ID" value="GGG44370.1"/>
    <property type="molecule type" value="Genomic_DNA"/>
</dbReference>
<dbReference type="Pfam" id="PF02826">
    <property type="entry name" value="2-Hacid_dh_C"/>
    <property type="match status" value="1"/>
</dbReference>
<dbReference type="Pfam" id="PF00389">
    <property type="entry name" value="2-Hacid_dh"/>
    <property type="match status" value="1"/>
</dbReference>
<feature type="domain" description="D-isomer specific 2-hydroxyacid dehydrogenase catalytic" evidence="4">
    <location>
        <begin position="32"/>
        <end position="318"/>
    </location>
</feature>
<comment type="caution">
    <text evidence="6">The sequence shown here is derived from an EMBL/GenBank/DDBJ whole genome shotgun (WGS) entry which is preliminary data.</text>
</comment>
<comment type="similarity">
    <text evidence="3">Belongs to the D-isomer specific 2-hydroxyacid dehydrogenase family.</text>
</comment>
<dbReference type="GO" id="GO:0016616">
    <property type="term" value="F:oxidoreductase activity, acting on the CH-OH group of donors, NAD or NADP as acceptor"/>
    <property type="evidence" value="ECO:0007669"/>
    <property type="project" value="InterPro"/>
</dbReference>
<dbReference type="InterPro" id="IPR006140">
    <property type="entry name" value="D-isomer_DH_NAD-bd"/>
</dbReference>
<sequence>MTLLPPKDRLTICFAHSAYRMQERFEARGTGIASIELRSREELERRIGEADVLVVSGFWHNGLLASAARLRFVQSISAGTDQYDRAAFAAKGVRLASAAGVNARAVAEHAMALILALARRLPEARDNQAKRVWRGMIGDLARREDELGGKTLLVVGLGRIGGHLARLARAFEMRVIGTRRDPAAGPNGADEVHGTAALKSLLPRADFVALTCPLTPETEGLMDAEALAMMRPGAWLVNVARGRCVVEPALIEALAAGRIAGAALDCTREEPLPADSPLWGLPNVLITPHTAGETRRYEDGVIDILLDNLDRLWRGEEMLRNQVV</sequence>
<dbReference type="InterPro" id="IPR006139">
    <property type="entry name" value="D-isomer_2_OHA_DH_cat_dom"/>
</dbReference>
<accession>A0A8J3EDH2</accession>
<dbReference type="SUPFAM" id="SSF52283">
    <property type="entry name" value="Formate/glycerate dehydrogenase catalytic domain-like"/>
    <property type="match status" value="1"/>
</dbReference>
<keyword evidence="7" id="KW-1185">Reference proteome</keyword>
<dbReference type="RefSeq" id="WP_229678100.1">
    <property type="nucleotide sequence ID" value="NZ_BMKS01000013.1"/>
</dbReference>
<protein>
    <submittedName>
        <fullName evidence="6">2-hydroxyacid dehydrogenase</fullName>
    </submittedName>
</protein>
<evidence type="ECO:0000313" key="6">
    <source>
        <dbReference type="EMBL" id="GGG44370.1"/>
    </source>
</evidence>
<dbReference type="GO" id="GO:0051287">
    <property type="term" value="F:NAD binding"/>
    <property type="evidence" value="ECO:0007669"/>
    <property type="project" value="InterPro"/>
</dbReference>
<reference evidence="6 7" key="1">
    <citation type="journal article" date="2014" name="Int. J. Syst. Evol. Microbiol.">
        <title>Complete genome sequence of Corynebacterium casei LMG S-19264T (=DSM 44701T), isolated from a smear-ripened cheese.</title>
        <authorList>
            <consortium name="US DOE Joint Genome Institute (JGI-PGF)"/>
            <person name="Walter F."/>
            <person name="Albersmeier A."/>
            <person name="Kalinowski J."/>
            <person name="Ruckert C."/>
        </authorList>
    </citation>
    <scope>NUCLEOTIDE SEQUENCE [LARGE SCALE GENOMIC DNA]</scope>
    <source>
        <strain evidence="6 7">CGMCC 1.16330</strain>
    </source>
</reference>
<dbReference type="Proteomes" id="UP000597507">
    <property type="component" value="Unassembled WGS sequence"/>
</dbReference>
<gene>
    <name evidence="6" type="ORF">GCM10010964_34730</name>
</gene>
<proteinExistence type="inferred from homology"/>
<evidence type="ECO:0000256" key="2">
    <source>
        <dbReference type="ARBA" id="ARBA00023027"/>
    </source>
</evidence>
<dbReference type="AlphaFoldDB" id="A0A8J3EDH2"/>
<evidence type="ECO:0000256" key="1">
    <source>
        <dbReference type="ARBA" id="ARBA00023002"/>
    </source>
</evidence>
<feature type="domain" description="D-isomer specific 2-hydroxyacid dehydrogenase NAD-binding" evidence="5">
    <location>
        <begin position="111"/>
        <end position="291"/>
    </location>
</feature>
<dbReference type="InterPro" id="IPR036291">
    <property type="entry name" value="NAD(P)-bd_dom_sf"/>
</dbReference>
<keyword evidence="1 3" id="KW-0560">Oxidoreductase</keyword>
<organism evidence="6 7">
    <name type="scientific">Caldovatus sediminis</name>
    <dbReference type="NCBI Taxonomy" id="2041189"/>
    <lineage>
        <taxon>Bacteria</taxon>
        <taxon>Pseudomonadati</taxon>
        <taxon>Pseudomonadota</taxon>
        <taxon>Alphaproteobacteria</taxon>
        <taxon>Acetobacterales</taxon>
        <taxon>Roseomonadaceae</taxon>
        <taxon>Caldovatus</taxon>
    </lineage>
</organism>
<evidence type="ECO:0000313" key="7">
    <source>
        <dbReference type="Proteomes" id="UP000597507"/>
    </source>
</evidence>
<evidence type="ECO:0000259" key="4">
    <source>
        <dbReference type="Pfam" id="PF00389"/>
    </source>
</evidence>
<dbReference type="SUPFAM" id="SSF51735">
    <property type="entry name" value="NAD(P)-binding Rossmann-fold domains"/>
    <property type="match status" value="1"/>
</dbReference>
<dbReference type="PANTHER" id="PTHR43333">
    <property type="entry name" value="2-HACID_DH_C DOMAIN-CONTAINING PROTEIN"/>
    <property type="match status" value="1"/>
</dbReference>